<gene>
    <name evidence="2" type="primary">Hdlbp_3</name>
    <name evidence="2" type="ORF">NPIL_627641</name>
</gene>
<dbReference type="OrthoDB" id="10027144at2759"/>
<dbReference type="InterPro" id="IPR004088">
    <property type="entry name" value="KH_dom_type_1"/>
</dbReference>
<dbReference type="GO" id="GO:0010468">
    <property type="term" value="P:regulation of gene expression"/>
    <property type="evidence" value="ECO:0007669"/>
    <property type="project" value="UniProtKB-ARBA"/>
</dbReference>
<dbReference type="EMBL" id="BMAW01127592">
    <property type="protein sequence ID" value="GFU21823.1"/>
    <property type="molecule type" value="Genomic_DNA"/>
</dbReference>
<dbReference type="SUPFAM" id="SSF54791">
    <property type="entry name" value="Eukaryotic type KH-domain (KH-domain type I)"/>
    <property type="match status" value="1"/>
</dbReference>
<dbReference type="InterPro" id="IPR036612">
    <property type="entry name" value="KH_dom_type_1_sf"/>
</dbReference>
<accession>A0A8X6UJS1</accession>
<evidence type="ECO:0000313" key="2">
    <source>
        <dbReference type="EMBL" id="GFU21823.1"/>
    </source>
</evidence>
<reference evidence="2" key="1">
    <citation type="submission" date="2020-08" db="EMBL/GenBank/DDBJ databases">
        <title>Multicomponent nature underlies the extraordinary mechanical properties of spider dragline silk.</title>
        <authorList>
            <person name="Kono N."/>
            <person name="Nakamura H."/>
            <person name="Mori M."/>
            <person name="Yoshida Y."/>
            <person name="Ohtoshi R."/>
            <person name="Malay A.D."/>
            <person name="Moran D.A.P."/>
            <person name="Tomita M."/>
            <person name="Numata K."/>
            <person name="Arakawa K."/>
        </authorList>
    </citation>
    <scope>NUCLEOTIDE SEQUENCE</scope>
</reference>
<dbReference type="Pfam" id="PF00013">
    <property type="entry name" value="KH_1"/>
    <property type="match status" value="1"/>
</dbReference>
<dbReference type="Gene3D" id="3.30.1370.10">
    <property type="entry name" value="K Homology domain, type 1"/>
    <property type="match status" value="1"/>
</dbReference>
<evidence type="ECO:0000259" key="1">
    <source>
        <dbReference type="Pfam" id="PF00013"/>
    </source>
</evidence>
<dbReference type="AlphaFoldDB" id="A0A8X6UJS1"/>
<organism evidence="2 3">
    <name type="scientific">Nephila pilipes</name>
    <name type="common">Giant wood spider</name>
    <name type="synonym">Nephila maculata</name>
    <dbReference type="NCBI Taxonomy" id="299642"/>
    <lineage>
        <taxon>Eukaryota</taxon>
        <taxon>Metazoa</taxon>
        <taxon>Ecdysozoa</taxon>
        <taxon>Arthropoda</taxon>
        <taxon>Chelicerata</taxon>
        <taxon>Arachnida</taxon>
        <taxon>Araneae</taxon>
        <taxon>Araneomorphae</taxon>
        <taxon>Entelegynae</taxon>
        <taxon>Araneoidea</taxon>
        <taxon>Nephilidae</taxon>
        <taxon>Nephila</taxon>
    </lineage>
</organism>
<protein>
    <submittedName>
        <fullName evidence="2">Vigilin</fullName>
    </submittedName>
</protein>
<dbReference type="GO" id="GO:0003723">
    <property type="term" value="F:RNA binding"/>
    <property type="evidence" value="ECO:0007669"/>
    <property type="project" value="InterPro"/>
</dbReference>
<feature type="domain" description="K Homology" evidence="1">
    <location>
        <begin position="2"/>
        <end position="54"/>
    </location>
</feature>
<proteinExistence type="predicted"/>
<dbReference type="Proteomes" id="UP000887013">
    <property type="component" value="Unassembled WGS sequence"/>
</dbReference>
<sequence length="84" mass="9517">MCHPFIIGPFNETINQMIAETKARINFPPASVTKDELIIPAEKEAVAKGLGRIQNIYEERKRNCQSICAEVPKNQHECIIRPRG</sequence>
<evidence type="ECO:0000313" key="3">
    <source>
        <dbReference type="Proteomes" id="UP000887013"/>
    </source>
</evidence>
<comment type="caution">
    <text evidence="2">The sequence shown here is derived from an EMBL/GenBank/DDBJ whole genome shotgun (WGS) entry which is preliminary data.</text>
</comment>
<keyword evidence="3" id="KW-1185">Reference proteome</keyword>
<name>A0A8X6UJS1_NEPPI</name>